<reference evidence="2 3" key="1">
    <citation type="submission" date="2022-08" db="EMBL/GenBank/DDBJ databases">
        <title>Polyphasic taxonomy analysis of Qipengyuania sp.RS5-5.</title>
        <authorList>
            <person name="Xamxidin M."/>
            <person name="Wu M."/>
        </authorList>
    </citation>
    <scope>NUCLEOTIDE SEQUENCE [LARGE SCALE GENOMIC DNA]</scope>
    <source>
        <strain evidence="2 3">RS5-5</strain>
    </source>
</reference>
<keyword evidence="3" id="KW-1185">Reference proteome</keyword>
<dbReference type="RefSeq" id="WP_257595376.1">
    <property type="nucleotide sequence ID" value="NZ_JANKHH010000004.1"/>
</dbReference>
<organism evidence="2 3">
    <name type="scientific">Parerythrobacter lacustris</name>
    <dbReference type="NCBI Taxonomy" id="2969984"/>
    <lineage>
        <taxon>Bacteria</taxon>
        <taxon>Pseudomonadati</taxon>
        <taxon>Pseudomonadota</taxon>
        <taxon>Alphaproteobacteria</taxon>
        <taxon>Sphingomonadales</taxon>
        <taxon>Erythrobacteraceae</taxon>
        <taxon>Parerythrobacter</taxon>
    </lineage>
</organism>
<accession>A0ABT1XSE8</accession>
<proteinExistence type="predicted"/>
<evidence type="ECO:0000313" key="3">
    <source>
        <dbReference type="Proteomes" id="UP001206067"/>
    </source>
</evidence>
<sequence length="91" mass="9927">MVVEVTLFVVFALVGLLAVLVVGLLFSHLRQGPSVISDLIAKGFGIRAWLTGNMPDQYQATSIDVIEGVEFEFDGRKVSKSRQTRTTSAEV</sequence>
<keyword evidence="1" id="KW-0812">Transmembrane</keyword>
<name>A0ABT1XSE8_9SPHN</name>
<comment type="caution">
    <text evidence="2">The sequence shown here is derived from an EMBL/GenBank/DDBJ whole genome shotgun (WGS) entry which is preliminary data.</text>
</comment>
<protein>
    <submittedName>
        <fullName evidence="2">Uncharacterized protein</fullName>
    </submittedName>
</protein>
<evidence type="ECO:0000256" key="1">
    <source>
        <dbReference type="SAM" id="Phobius"/>
    </source>
</evidence>
<keyword evidence="1" id="KW-0472">Membrane</keyword>
<evidence type="ECO:0000313" key="2">
    <source>
        <dbReference type="EMBL" id="MCR2833595.1"/>
    </source>
</evidence>
<dbReference type="EMBL" id="JANKHH010000004">
    <property type="protein sequence ID" value="MCR2833595.1"/>
    <property type="molecule type" value="Genomic_DNA"/>
</dbReference>
<keyword evidence="1" id="KW-1133">Transmembrane helix</keyword>
<feature type="transmembrane region" description="Helical" evidence="1">
    <location>
        <begin position="6"/>
        <end position="26"/>
    </location>
</feature>
<dbReference type="Proteomes" id="UP001206067">
    <property type="component" value="Unassembled WGS sequence"/>
</dbReference>
<gene>
    <name evidence="2" type="ORF">NSO95_06530</name>
</gene>